<dbReference type="Gene3D" id="3.20.20.80">
    <property type="entry name" value="Glycosidases"/>
    <property type="match status" value="1"/>
</dbReference>
<keyword evidence="5" id="KW-0119">Carbohydrate metabolism</keyword>
<name>A0A085Z415_9FLAO</name>
<organism evidence="10 11">
    <name type="scientific">Chryseobacterium formosense</name>
    <dbReference type="NCBI Taxonomy" id="236814"/>
    <lineage>
        <taxon>Bacteria</taxon>
        <taxon>Pseudomonadati</taxon>
        <taxon>Bacteroidota</taxon>
        <taxon>Flavobacteriia</taxon>
        <taxon>Flavobacteriales</taxon>
        <taxon>Weeksellaceae</taxon>
        <taxon>Chryseobacterium group</taxon>
        <taxon>Chryseobacterium</taxon>
    </lineage>
</organism>
<feature type="domain" description="Glycosyl hydrolase family 13 catalytic" evidence="9">
    <location>
        <begin position="3"/>
        <end position="399"/>
    </location>
</feature>
<feature type="active site" description="Nucleophile" evidence="7">
    <location>
        <position position="233"/>
    </location>
</feature>
<evidence type="ECO:0000256" key="7">
    <source>
        <dbReference type="PIRSR" id="PIRSR001021-1"/>
    </source>
</evidence>
<feature type="binding site" evidence="8">
    <location>
        <position position="101"/>
    </location>
    <ligand>
        <name>Ca(2+)</name>
        <dbReference type="ChEBI" id="CHEBI:29108"/>
        <label>1</label>
    </ligand>
</feature>
<accession>A0A085Z415</accession>
<comment type="similarity">
    <text evidence="2">Belongs to the glycosyl hydrolase 13 family.</text>
</comment>
<keyword evidence="11" id="KW-1185">Reference proteome</keyword>
<sequence length="490" mass="56938">MNGVIIQFFHWYHKGDLWTEFADKAEYLKDLGFTAAWLPPANKCSLGKEGRGYDVYDLYDLGEFDQKGGIATRYGTKEEYLHAIEKAHEAGISVYADIVLNHRLGGDEEEKITVHQVDDEDRNKRISDSFVATAKTRFTFPGRAGSYSKFIWNYECFSGIDIINKNGQLENGIFKIHNKYGENWTDAVSHQLGNYDYLMGADVEYRNPHVVEEMKRWIRWYVETTKVDGMRLDALKHISSEFLYEWIRYIKTEINPHYFILGEFWKDEADQIKYFSDQMENLISCFDVPLHYNFFKASEEGKAYDLTKILEGSFLTEKPLFSVSFVENHDTQKLQALESAVQDWFKPLAYAIILLTEEGYPCVFYPDLFGAEYRDMKDGKEIHVRIPKVSILPKLLKARRSYAYGKQINYFNQKNCIAFIRKGNTENDGCIVILSNDDENKQEINLGAQHGNSVYIDFLGNRNDRIKTDENGKALFWVNHKSVSVWVKEA</sequence>
<dbReference type="OrthoDB" id="9806009at2"/>
<dbReference type="GO" id="GO:0004553">
    <property type="term" value="F:hydrolase activity, hydrolyzing O-glycosyl compounds"/>
    <property type="evidence" value="ECO:0007669"/>
    <property type="project" value="InterPro"/>
</dbReference>
<feature type="binding site" evidence="8">
    <location>
        <position position="196"/>
    </location>
    <ligand>
        <name>Ca(2+)</name>
        <dbReference type="ChEBI" id="CHEBI:29108"/>
        <label>1</label>
    </ligand>
</feature>
<dbReference type="PANTHER" id="PTHR10357">
    <property type="entry name" value="ALPHA-AMYLASE FAMILY MEMBER"/>
    <property type="match status" value="1"/>
</dbReference>
<dbReference type="SUPFAM" id="SSF51011">
    <property type="entry name" value="Glycosyl hydrolase domain"/>
    <property type="match status" value="1"/>
</dbReference>
<protein>
    <submittedName>
        <fullName evidence="10">Alpha-amylase</fullName>
    </submittedName>
</protein>
<evidence type="ECO:0000256" key="1">
    <source>
        <dbReference type="ARBA" id="ARBA00001913"/>
    </source>
</evidence>
<dbReference type="STRING" id="236814.IX39_00370"/>
<dbReference type="PIRSF" id="PIRSF001021">
    <property type="entry name" value="Alph-amls_thrmst"/>
    <property type="match status" value="1"/>
</dbReference>
<dbReference type="AlphaFoldDB" id="A0A085Z415"/>
<dbReference type="RefSeq" id="WP_034672407.1">
    <property type="nucleotide sequence ID" value="NZ_FPAP01000001.1"/>
</dbReference>
<dbReference type="SUPFAM" id="SSF51445">
    <property type="entry name" value="(Trans)glycosidases"/>
    <property type="match status" value="1"/>
</dbReference>
<evidence type="ECO:0000313" key="10">
    <source>
        <dbReference type="EMBL" id="KFE99178.1"/>
    </source>
</evidence>
<dbReference type="Pfam" id="PF00128">
    <property type="entry name" value="Alpha-amylase"/>
    <property type="match status" value="1"/>
</dbReference>
<evidence type="ECO:0000256" key="6">
    <source>
        <dbReference type="ARBA" id="ARBA00023295"/>
    </source>
</evidence>
<dbReference type="NCBIfam" id="NF006969">
    <property type="entry name" value="PRK09441.1-2"/>
    <property type="match status" value="1"/>
</dbReference>
<dbReference type="InterPro" id="IPR013776">
    <property type="entry name" value="A-amylase_thermo"/>
</dbReference>
<keyword evidence="8" id="KW-0106">Calcium</keyword>
<evidence type="ECO:0000259" key="9">
    <source>
        <dbReference type="SMART" id="SM00642"/>
    </source>
</evidence>
<dbReference type="NCBIfam" id="NF006968">
    <property type="entry name" value="PRK09441.1-1"/>
    <property type="match status" value="1"/>
</dbReference>
<reference evidence="10 11" key="1">
    <citation type="submission" date="2014-07" db="EMBL/GenBank/DDBJ databases">
        <title>Genome of Chryseobacterium formosense LMG 24722.</title>
        <authorList>
            <person name="Pipes S.E."/>
            <person name="Stropko S.J."/>
            <person name="Newman J.D."/>
        </authorList>
    </citation>
    <scope>NUCLEOTIDE SEQUENCE [LARGE SCALE GENOMIC DNA]</scope>
    <source>
        <strain evidence="10 11">LMG 24722</strain>
    </source>
</reference>
<feature type="binding site" evidence="8">
    <location>
        <position position="202"/>
    </location>
    <ligand>
        <name>Ca(2+)</name>
        <dbReference type="ChEBI" id="CHEBI:29108"/>
        <label>1</label>
    </ligand>
</feature>
<dbReference type="GO" id="GO:0005509">
    <property type="term" value="F:calcium ion binding"/>
    <property type="evidence" value="ECO:0007669"/>
    <property type="project" value="InterPro"/>
</dbReference>
<dbReference type="InterPro" id="IPR015237">
    <property type="entry name" value="Alpha-amylase_C_pro"/>
</dbReference>
<dbReference type="GO" id="GO:0005975">
    <property type="term" value="P:carbohydrate metabolic process"/>
    <property type="evidence" value="ECO:0007669"/>
    <property type="project" value="InterPro"/>
</dbReference>
<gene>
    <name evidence="10" type="ORF">IX39_00370</name>
</gene>
<keyword evidence="6" id="KW-0326">Glycosidase</keyword>
<dbReference type="Proteomes" id="UP000028713">
    <property type="component" value="Unassembled WGS sequence"/>
</dbReference>
<dbReference type="InterPro" id="IPR017853">
    <property type="entry name" value="GH"/>
</dbReference>
<evidence type="ECO:0000256" key="3">
    <source>
        <dbReference type="ARBA" id="ARBA00022723"/>
    </source>
</evidence>
<evidence type="ECO:0000256" key="4">
    <source>
        <dbReference type="ARBA" id="ARBA00022801"/>
    </source>
</evidence>
<dbReference type="Gene3D" id="2.40.30.140">
    <property type="match status" value="1"/>
</dbReference>
<dbReference type="eggNOG" id="COG0366">
    <property type="taxonomic scope" value="Bacteria"/>
</dbReference>
<comment type="caution">
    <text evidence="10">The sequence shown here is derived from an EMBL/GenBank/DDBJ whole genome shotgun (WGS) entry which is preliminary data.</text>
</comment>
<dbReference type="SMART" id="SM00642">
    <property type="entry name" value="Aamy"/>
    <property type="match status" value="1"/>
</dbReference>
<evidence type="ECO:0000256" key="2">
    <source>
        <dbReference type="ARBA" id="ARBA00008061"/>
    </source>
</evidence>
<evidence type="ECO:0000313" key="11">
    <source>
        <dbReference type="Proteomes" id="UP000028713"/>
    </source>
</evidence>
<dbReference type="CDD" id="cd11318">
    <property type="entry name" value="AmyAc_bac_fung_AmyA"/>
    <property type="match status" value="1"/>
</dbReference>
<feature type="binding site" evidence="8">
    <location>
        <position position="237"/>
    </location>
    <ligand>
        <name>Ca(2+)</name>
        <dbReference type="ChEBI" id="CHEBI:29108"/>
        <label>1</label>
    </ligand>
</feature>
<keyword evidence="4" id="KW-0378">Hydrolase</keyword>
<keyword evidence="3 8" id="KW-0479">Metal-binding</keyword>
<dbReference type="InterPro" id="IPR013780">
    <property type="entry name" value="Glyco_hydro_b"/>
</dbReference>
<feature type="active site" description="Proton donor" evidence="7">
    <location>
        <position position="263"/>
    </location>
</feature>
<dbReference type="EMBL" id="JPRP01000001">
    <property type="protein sequence ID" value="KFE99178.1"/>
    <property type="molecule type" value="Genomic_DNA"/>
</dbReference>
<evidence type="ECO:0000256" key="5">
    <source>
        <dbReference type="ARBA" id="ARBA00023277"/>
    </source>
</evidence>
<evidence type="ECO:0000256" key="8">
    <source>
        <dbReference type="PIRSR" id="PIRSR001021-2"/>
    </source>
</evidence>
<dbReference type="InterPro" id="IPR006047">
    <property type="entry name" value="GH13_cat_dom"/>
</dbReference>
<comment type="cofactor">
    <cofactor evidence="1">
        <name>Ca(2+)</name>
        <dbReference type="ChEBI" id="CHEBI:29108"/>
    </cofactor>
</comment>
<proteinExistence type="inferred from homology"/>
<dbReference type="Pfam" id="PF09154">
    <property type="entry name" value="Alpha-amy_C_pro"/>
    <property type="match status" value="1"/>
</dbReference>
<dbReference type="Gene3D" id="2.60.40.1180">
    <property type="entry name" value="Golgi alpha-mannosidase II"/>
    <property type="match status" value="1"/>
</dbReference>